<sequence>MAMLAMCIALRWGHKAKAIYKKNSLAISSHICVAPACIGFCIPYKYPFNAPDKLTKGSKGRMD</sequence>
<evidence type="ECO:0000313" key="2">
    <source>
        <dbReference type="Proteomes" id="UP000464754"/>
    </source>
</evidence>
<proteinExistence type="predicted"/>
<dbReference type="Proteomes" id="UP000464754">
    <property type="component" value="Chromosome"/>
</dbReference>
<evidence type="ECO:0000313" key="1">
    <source>
        <dbReference type="EMBL" id="BBK21499.1"/>
    </source>
</evidence>
<dbReference type="KEGG" id="aarg:Aargi30884_04020"/>
<name>A0A6N4TFH6_9FIRM</name>
<protein>
    <submittedName>
        <fullName evidence="1">Uncharacterized protein</fullName>
    </submittedName>
</protein>
<keyword evidence="2" id="KW-1185">Reference proteome</keyword>
<reference evidence="2" key="1">
    <citation type="submission" date="2019-05" db="EMBL/GenBank/DDBJ databases">
        <title>Complete genome sequencing of Absiella argi strain JCM 30884.</title>
        <authorList>
            <person name="Sakamoto M."/>
            <person name="Murakami T."/>
            <person name="Mori H."/>
        </authorList>
    </citation>
    <scope>NUCLEOTIDE SEQUENCE [LARGE SCALE GENOMIC DNA]</scope>
    <source>
        <strain evidence="2">JCM 30884</strain>
    </source>
</reference>
<organism evidence="1 2">
    <name type="scientific">Amedibacterium intestinale</name>
    <dbReference type="NCBI Taxonomy" id="2583452"/>
    <lineage>
        <taxon>Bacteria</taxon>
        <taxon>Bacillati</taxon>
        <taxon>Bacillota</taxon>
        <taxon>Erysipelotrichia</taxon>
        <taxon>Erysipelotrichales</taxon>
        <taxon>Erysipelotrichaceae</taxon>
        <taxon>Amedibacterium</taxon>
    </lineage>
</organism>
<gene>
    <name evidence="1" type="ORF">Aargi30884_04020</name>
</gene>
<dbReference type="EMBL" id="AP019695">
    <property type="protein sequence ID" value="BBK21499.1"/>
    <property type="molecule type" value="Genomic_DNA"/>
</dbReference>
<accession>A0A6N4TFH6</accession>
<dbReference type="AlphaFoldDB" id="A0A6N4TFH6"/>